<dbReference type="InterPro" id="IPR004870">
    <property type="entry name" value="Nucleoporin_Nup155"/>
</dbReference>
<dbReference type="Gene3D" id="1.25.40.450">
    <property type="entry name" value="Nucleoporin, helical domain, N-terminal subdomain"/>
    <property type="match status" value="1"/>
</dbReference>
<evidence type="ECO:0000256" key="3">
    <source>
        <dbReference type="ARBA" id="ARBA00022448"/>
    </source>
</evidence>
<accession>A0AAD4QYY0</accession>
<dbReference type="GO" id="GO:0006405">
    <property type="term" value="P:RNA export from nucleus"/>
    <property type="evidence" value="ECO:0007669"/>
    <property type="project" value="TreeGrafter"/>
</dbReference>
<dbReference type="InterPro" id="IPR007187">
    <property type="entry name" value="Nucleoporin_Nup133/Nup155_C"/>
</dbReference>
<dbReference type="Gene3D" id="1.20.120.1880">
    <property type="entry name" value="Nucleoporin, helical C-terminal domain"/>
    <property type="match status" value="1"/>
</dbReference>
<gene>
    <name evidence="7" type="ORF">DdX_17708</name>
</gene>
<comment type="subcellular location">
    <subcellularLocation>
        <location evidence="1">Nucleus</location>
    </subcellularLocation>
</comment>
<dbReference type="PANTHER" id="PTHR10350:SF6">
    <property type="entry name" value="NUCLEAR PORE COMPLEX PROTEIN NUP155"/>
    <property type="match status" value="1"/>
</dbReference>
<evidence type="ECO:0000313" key="8">
    <source>
        <dbReference type="Proteomes" id="UP001201812"/>
    </source>
</evidence>
<dbReference type="Gene3D" id="1.20.58.1780">
    <property type="match status" value="1"/>
</dbReference>
<name>A0AAD4QYY0_9BILA</name>
<evidence type="ECO:0000256" key="4">
    <source>
        <dbReference type="ARBA" id="ARBA00023242"/>
    </source>
</evidence>
<dbReference type="Proteomes" id="UP001201812">
    <property type="component" value="Unassembled WGS sequence"/>
</dbReference>
<evidence type="ECO:0000256" key="1">
    <source>
        <dbReference type="ARBA" id="ARBA00004123"/>
    </source>
</evidence>
<proteinExistence type="inferred from homology"/>
<dbReference type="GO" id="GO:0017056">
    <property type="term" value="F:structural constituent of nuclear pore"/>
    <property type="evidence" value="ECO:0007669"/>
    <property type="project" value="InterPro"/>
</dbReference>
<sequence length="1311" mass="148294">MDPNVSRYIQLDRDRNDLFYKLKGDENDRMHRRIPTSGMAEGDYQSADVFGVPTFPRAWHHNFPMELREQFKHIQSNFATGLLPQISRAWMAVDSDLFLWNFEMNRDLAFYDGISNTILMVDLARPKAAFRKPDIHYFLIVVTTVDILLLSISFRDESHKLLDSAFTDFKNADAYLLAEPLFRLPLDGAIVSCIRCTLDGRIFYAESDNVWELEYYEKTWLSSSYCKKTNHSKGIIDYVVPVLSLFHSKDTIRQLELDDSKHILYVLFNKGSIQVFDLGNDGTTTSKIFSISREQIEVAVTAKGIRIYFTCLSNEIYPESQIQLTQQNLRPLGLKMVHIRIPSTDPASSLTHNVYAAYSSKEAFFMSTGGQDVRTSLHSMTSSNFPWILSFNEHIATLPIKGNIWAISTHSSTRSNSGSQFLPNITLPLITRQHRVRHVPFYVLTSEGIFTYHLLSPVEIFKQIVSKYGTESKQFQTFCRYFEPIEVCGFALNVICGSTVSDNSTKDVALRILSVQGGRPQIQSSGSRTDAHQSMIVKGMLHSPQGNTTLGNISALQSPLRTSTPQGDAKSPLQNREAVLATPPGYDDRESFISSGVHINPSALHDALYMYFSRLVNRIWERNICYLREGKIYTSLAEDEVAEVAGHVGAFKQALEHYSLISPSTLHYTIPGAGRNPIADSYNISALDQERQSLLKLQTTVTLSFEILQLWTILLDHKFEVIASAFSANMQQSLINWTLEDLVINRENVCSELITGLIRYYVGDDATTVAITNRLRASCPTIFTSDDALVAIDDLYRAKNSTSSGEKQELVKKAVSVMMGSIQKLDLAQICDLLLQALQFQSIVDLVLARAERDDANKLALIAYHKHTATSSASTDSINDAMRKRTESYNCITEILQLLRVVATSNIQPVAAATLNAATYLFESAEYVKKLSPSTAVLEIQNVVNRVFESEDELAHVAVFRWLLSHGLEDIIVKSRCKYFESFLFHEIETHQDMSGRAHKYLELLWRYYEKNENYVEAAKILTDMASKVGSKAALDQRVTYLSHALMCIQSAPETNANLEMKQDIQDKLDVAQIQVKTKNLLDSKSNPRQYQKAIEELNRQLFNLTELYDQYANAFDLPEIKLDVLFTAGHFEKQVVETIWSSILTKELDGLANGVESEEESQRKLGALLSKARKHYANAPQFAAHDFIIRELLMFGFKTSLSSNWLPAVCKTAEIPLSTLLSVTSYQYRAGDPFWKQNQRGFEYLVGLAITVAEIFKAEKGNLYSNERKIMREACLNFIAALQLDTHFGSSNQQNSRKLEVLQAEIERIR</sequence>
<dbReference type="InterPro" id="IPR042533">
    <property type="entry name" value="Nucleoporin_Nup155_C_1"/>
</dbReference>
<organism evidence="7 8">
    <name type="scientific">Ditylenchus destructor</name>
    <dbReference type="NCBI Taxonomy" id="166010"/>
    <lineage>
        <taxon>Eukaryota</taxon>
        <taxon>Metazoa</taxon>
        <taxon>Ecdysozoa</taxon>
        <taxon>Nematoda</taxon>
        <taxon>Chromadorea</taxon>
        <taxon>Rhabditida</taxon>
        <taxon>Tylenchina</taxon>
        <taxon>Tylenchomorpha</taxon>
        <taxon>Sphaerularioidea</taxon>
        <taxon>Anguinidae</taxon>
        <taxon>Anguininae</taxon>
        <taxon>Ditylenchus</taxon>
    </lineage>
</organism>
<dbReference type="Pfam" id="PF03177">
    <property type="entry name" value="Nucleoporin_C"/>
    <property type="match status" value="1"/>
</dbReference>
<feature type="domain" description="Nucleoporin Nup133/Nup155-like N-terminal" evidence="6">
    <location>
        <begin position="62"/>
        <end position="293"/>
    </location>
</feature>
<dbReference type="PANTHER" id="PTHR10350">
    <property type="entry name" value="NUCLEAR PORE COMPLEX PROTEIN NUP155"/>
    <property type="match status" value="1"/>
</dbReference>
<dbReference type="GO" id="GO:0036228">
    <property type="term" value="P:protein localization to nuclear inner membrane"/>
    <property type="evidence" value="ECO:0007669"/>
    <property type="project" value="TreeGrafter"/>
</dbReference>
<dbReference type="InterPro" id="IPR014908">
    <property type="entry name" value="Nucleoporin_Nup133/Nup155_N"/>
</dbReference>
<reference evidence="7" key="1">
    <citation type="submission" date="2022-01" db="EMBL/GenBank/DDBJ databases">
        <title>Genome Sequence Resource for Two Populations of Ditylenchus destructor, the Migratory Endoparasitic Phytonematode.</title>
        <authorList>
            <person name="Zhang H."/>
            <person name="Lin R."/>
            <person name="Xie B."/>
        </authorList>
    </citation>
    <scope>NUCLEOTIDE SEQUENCE</scope>
    <source>
        <strain evidence="7">BazhouSP</strain>
    </source>
</reference>
<dbReference type="GO" id="GO:0006606">
    <property type="term" value="P:protein import into nucleus"/>
    <property type="evidence" value="ECO:0007669"/>
    <property type="project" value="TreeGrafter"/>
</dbReference>
<keyword evidence="3" id="KW-0813">Transport</keyword>
<keyword evidence="4" id="KW-0539">Nucleus</keyword>
<dbReference type="Pfam" id="PF08801">
    <property type="entry name" value="Nucleoporin_N"/>
    <property type="match status" value="1"/>
</dbReference>
<dbReference type="EMBL" id="JAKKPZ010000204">
    <property type="protein sequence ID" value="KAI1698795.1"/>
    <property type="molecule type" value="Genomic_DNA"/>
</dbReference>
<evidence type="ECO:0000256" key="2">
    <source>
        <dbReference type="ARBA" id="ARBA00007373"/>
    </source>
</evidence>
<keyword evidence="8" id="KW-1185">Reference proteome</keyword>
<evidence type="ECO:0000313" key="7">
    <source>
        <dbReference type="EMBL" id="KAI1698795.1"/>
    </source>
</evidence>
<dbReference type="GO" id="GO:0000972">
    <property type="term" value="P:transcription-dependent tethering of RNA polymerase II gene DNA at nuclear periphery"/>
    <property type="evidence" value="ECO:0007669"/>
    <property type="project" value="TreeGrafter"/>
</dbReference>
<comment type="caution">
    <text evidence="7">The sequence shown here is derived from an EMBL/GenBank/DDBJ whole genome shotgun (WGS) entry which is preliminary data.</text>
</comment>
<comment type="similarity">
    <text evidence="2">Belongs to the non-repetitive/WGA-negative nucleoporin family.</text>
</comment>
<protein>
    <submittedName>
        <fullName evidence="7">Nuclear pore complex protein</fullName>
    </submittedName>
</protein>
<feature type="domain" description="Nucleoporin Nup133/Nup155-like C-terminal" evidence="5">
    <location>
        <begin position="602"/>
        <end position="1286"/>
    </location>
</feature>
<evidence type="ECO:0000259" key="5">
    <source>
        <dbReference type="Pfam" id="PF03177"/>
    </source>
</evidence>
<dbReference type="InterPro" id="IPR042537">
    <property type="entry name" value="Nucleoporin_Nup155_C_2"/>
</dbReference>
<dbReference type="Gene3D" id="1.25.40.440">
    <property type="entry name" value="Nucleoporin, helical domain, central subdomain"/>
    <property type="match status" value="1"/>
</dbReference>
<dbReference type="GO" id="GO:0044611">
    <property type="term" value="C:nuclear pore inner ring"/>
    <property type="evidence" value="ECO:0007669"/>
    <property type="project" value="TreeGrafter"/>
</dbReference>
<dbReference type="InterPro" id="IPR042538">
    <property type="entry name" value="Nucleoporin_Nup155_C_3"/>
</dbReference>
<evidence type="ECO:0000259" key="6">
    <source>
        <dbReference type="Pfam" id="PF08801"/>
    </source>
</evidence>